<dbReference type="InterPro" id="IPR005320">
    <property type="entry name" value="Peptidase_S51"/>
</dbReference>
<dbReference type="EMBL" id="NWUX01000017">
    <property type="protein sequence ID" value="PCF94607.1"/>
    <property type="molecule type" value="Genomic_DNA"/>
</dbReference>
<keyword evidence="11" id="KW-1185">Reference proteome</keyword>
<evidence type="ECO:0000256" key="3">
    <source>
        <dbReference type="ARBA" id="ARBA00006534"/>
    </source>
</evidence>
<dbReference type="NCBIfam" id="TIGR02069">
    <property type="entry name" value="cyanophycinase"/>
    <property type="match status" value="1"/>
</dbReference>
<comment type="function">
    <text evidence="2">Exopeptidase that catalyzes the hydrolytic cleavage of multi-L-arginyl-poly-L-aspartic acid (cyanophycin; a water-insoluble reserve polymer) into aspartate-arginine dipeptides.</text>
</comment>
<dbReference type="OrthoDB" id="9799980at2"/>
<dbReference type="PANTHER" id="PTHR36175:SF1">
    <property type="entry name" value="CYANOPHYCINASE"/>
    <property type="match status" value="1"/>
</dbReference>
<sequence>MSISTTRNPLKNALLALPLSGVLLSSQAVFAGSPGALIITGGFLQESHQDIFQAVISPIDKPIEEIRLGVVPAASGNISGNYDKLAEAFSQLGLTEDNISLLPLAIADDKRTEDVDESTWADNGQDEALAASIDKLDAIWFLGGDQTRITAVLLEEDGSDTPVLTAIRNLHSRGGVLAGTSAGAAIMSSSMLAGGDSQGALFKGFSDDYQGMNNQEYGPAVVRPGLGFFEAGIIDQHFDRKARLGRLLTVMLEHEDGQPLGVGIDEGTALIVADGEWQVAGRGGVTLVDTSKATRPSSGFPINVENVRLGYLLPGDRYLPESGEYHVRDGAYETSGSEYFDVPVSLQSGIFSANRNLQELIGFDLLDNSATDQVSSLLIGDDNQALRIVFTQDEHTQGYWSQDMTLDLYSFENVRMDLEPLSVELHTP</sequence>
<dbReference type="Gene3D" id="3.40.50.880">
    <property type="match status" value="1"/>
</dbReference>
<dbReference type="RefSeq" id="WP_096653320.1">
    <property type="nucleotide sequence ID" value="NZ_NWUX01000017.1"/>
</dbReference>
<gene>
    <name evidence="10" type="ORF">CPA45_16315</name>
</gene>
<dbReference type="GO" id="GO:0008241">
    <property type="term" value="F:peptidyl-dipeptidase activity"/>
    <property type="evidence" value="ECO:0007669"/>
    <property type="project" value="UniProtKB-EC"/>
</dbReference>
<evidence type="ECO:0000313" key="11">
    <source>
        <dbReference type="Proteomes" id="UP000218677"/>
    </source>
</evidence>
<dbReference type="InterPro" id="IPR029062">
    <property type="entry name" value="Class_I_gatase-like"/>
</dbReference>
<evidence type="ECO:0000256" key="4">
    <source>
        <dbReference type="ARBA" id="ARBA00013115"/>
    </source>
</evidence>
<name>A0A2A4HJI9_9GAMM</name>
<keyword evidence="6" id="KW-0645">Protease</keyword>
<keyword evidence="7" id="KW-0378">Hydrolase</keyword>
<keyword evidence="8" id="KW-0720">Serine protease</keyword>
<feature type="chain" id="PRO_5012675224" description="Cyanophycinase" evidence="9">
    <location>
        <begin position="32"/>
        <end position="428"/>
    </location>
</feature>
<dbReference type="EC" id="3.4.15.6" evidence="4"/>
<feature type="signal peptide" evidence="9">
    <location>
        <begin position="1"/>
        <end position="31"/>
    </location>
</feature>
<evidence type="ECO:0000256" key="1">
    <source>
        <dbReference type="ARBA" id="ARBA00001092"/>
    </source>
</evidence>
<comment type="catalytic activity">
    <reaction evidence="1">
        <text>[L-4-(L-arginin-2-N-yl)aspartate](n) + H2O = [L-4-(L-arginin-2-N-yl)aspartate](n-1) + L-4-(L-arginin-2-N-yl)aspartate</text>
        <dbReference type="Rhea" id="RHEA:12845"/>
        <dbReference type="Rhea" id="RHEA-COMP:13728"/>
        <dbReference type="Rhea" id="RHEA-COMP:13734"/>
        <dbReference type="ChEBI" id="CHEBI:15377"/>
        <dbReference type="ChEBI" id="CHEBI:137986"/>
        <dbReference type="ChEBI" id="CHEBI:137991"/>
        <dbReference type="EC" id="3.4.15.6"/>
    </reaction>
</comment>
<proteinExistence type="inferred from homology"/>
<keyword evidence="9" id="KW-0732">Signal</keyword>
<dbReference type="PANTHER" id="PTHR36175">
    <property type="entry name" value="CYANOPHYCINASE"/>
    <property type="match status" value="1"/>
</dbReference>
<organism evidence="10 11">
    <name type="scientific">Vreelandella nigrificans</name>
    <dbReference type="NCBI Taxonomy" id="2042704"/>
    <lineage>
        <taxon>Bacteria</taxon>
        <taxon>Pseudomonadati</taxon>
        <taxon>Pseudomonadota</taxon>
        <taxon>Gammaproteobacteria</taxon>
        <taxon>Oceanospirillales</taxon>
        <taxon>Halomonadaceae</taxon>
        <taxon>Vreelandella</taxon>
    </lineage>
</organism>
<evidence type="ECO:0000256" key="8">
    <source>
        <dbReference type="ARBA" id="ARBA00022825"/>
    </source>
</evidence>
<evidence type="ECO:0000256" key="5">
    <source>
        <dbReference type="ARBA" id="ARBA00015719"/>
    </source>
</evidence>
<evidence type="ECO:0000256" key="2">
    <source>
        <dbReference type="ARBA" id="ARBA00002039"/>
    </source>
</evidence>
<evidence type="ECO:0000256" key="6">
    <source>
        <dbReference type="ARBA" id="ARBA00022670"/>
    </source>
</evidence>
<evidence type="ECO:0000256" key="9">
    <source>
        <dbReference type="SAM" id="SignalP"/>
    </source>
</evidence>
<dbReference type="CDD" id="cd03145">
    <property type="entry name" value="GAT1_cyanophycinase"/>
    <property type="match status" value="1"/>
</dbReference>
<comment type="similarity">
    <text evidence="3">Belongs to the peptidase S51 family.</text>
</comment>
<dbReference type="GO" id="GO:0006508">
    <property type="term" value="P:proteolysis"/>
    <property type="evidence" value="ECO:0007669"/>
    <property type="project" value="UniProtKB-KW"/>
</dbReference>
<dbReference type="AlphaFoldDB" id="A0A2A4HJI9"/>
<accession>A0A2A4HJI9</accession>
<reference evidence="11" key="1">
    <citation type="submission" date="2017-09" db="EMBL/GenBank/DDBJ databases">
        <authorList>
            <person name="Cho G.-S."/>
            <person name="Oguntoyinbo F.A."/>
            <person name="Cnockaert M."/>
            <person name="Kabisch J."/>
            <person name="Neve H."/>
            <person name="Bockelmann W."/>
            <person name="Wenning M."/>
            <person name="Franz C.M."/>
            <person name="Vandamme P."/>
        </authorList>
    </citation>
    <scope>NUCLEOTIDE SEQUENCE [LARGE SCALE GENOMIC DNA]</scope>
    <source>
        <strain evidence="11">MBT G8648</strain>
    </source>
</reference>
<dbReference type="InterPro" id="IPR011811">
    <property type="entry name" value="Peptidase_S51_cyanophycinase"/>
</dbReference>
<comment type="caution">
    <text evidence="10">The sequence shown here is derived from an EMBL/GenBank/DDBJ whole genome shotgun (WGS) entry which is preliminary data.</text>
</comment>
<protein>
    <recommendedName>
        <fullName evidence="5">Cyanophycinase</fullName>
        <ecNumber evidence="4">3.4.15.6</ecNumber>
    </recommendedName>
</protein>
<evidence type="ECO:0000256" key="7">
    <source>
        <dbReference type="ARBA" id="ARBA00022801"/>
    </source>
</evidence>
<dbReference type="Pfam" id="PF03575">
    <property type="entry name" value="Peptidase_S51"/>
    <property type="match status" value="1"/>
</dbReference>
<dbReference type="Proteomes" id="UP000218677">
    <property type="component" value="Unassembled WGS sequence"/>
</dbReference>
<dbReference type="GO" id="GO:0008236">
    <property type="term" value="F:serine-type peptidase activity"/>
    <property type="evidence" value="ECO:0007669"/>
    <property type="project" value="UniProtKB-KW"/>
</dbReference>
<evidence type="ECO:0000313" key="10">
    <source>
        <dbReference type="EMBL" id="PCF94607.1"/>
    </source>
</evidence>
<dbReference type="SUPFAM" id="SSF52317">
    <property type="entry name" value="Class I glutamine amidotransferase-like"/>
    <property type="match status" value="1"/>
</dbReference>